<dbReference type="Proteomes" id="UP000054024">
    <property type="component" value="Unassembled WGS sequence"/>
</dbReference>
<name>A0A124GWG7_9ACTN</name>
<evidence type="ECO:0000313" key="1">
    <source>
        <dbReference type="EMBL" id="KUM69888.1"/>
    </source>
</evidence>
<evidence type="ECO:0000313" key="2">
    <source>
        <dbReference type="Proteomes" id="UP000054024"/>
    </source>
</evidence>
<reference evidence="1 2" key="1">
    <citation type="submission" date="2015-10" db="EMBL/GenBank/DDBJ databases">
        <title>Draft genome sequence of Streptomyces curacoi DSM 40107, type strain for the species Streptomyces curacoi.</title>
        <authorList>
            <person name="Ruckert C."/>
            <person name="Winkler A."/>
            <person name="Kalinowski J."/>
            <person name="Kampfer P."/>
            <person name="Glaeser S."/>
        </authorList>
    </citation>
    <scope>NUCLEOTIDE SEQUENCE [LARGE SCALE GENOMIC DNA]</scope>
    <source>
        <strain evidence="1 2">DSM 40107</strain>
    </source>
</reference>
<dbReference type="RefSeq" id="WP_062155602.1">
    <property type="nucleotide sequence ID" value="NZ_KQ947993.1"/>
</dbReference>
<proteinExistence type="predicted"/>
<protein>
    <submittedName>
        <fullName evidence="1">Uncharacterized protein</fullName>
    </submittedName>
</protein>
<dbReference type="AlphaFoldDB" id="A0A124GWG7"/>
<comment type="caution">
    <text evidence="1">The sequence shown here is derived from an EMBL/GenBank/DDBJ whole genome shotgun (WGS) entry which is preliminary data.</text>
</comment>
<gene>
    <name evidence="1" type="ORF">AQI70_30065</name>
</gene>
<accession>A0A124GWG7</accession>
<sequence>MDSTEPARRVLGSDAAPLSYVVPVTGVRGQPSIYAALVAEWHAKGRAVPGRRDPWWEPGVGADGQGRAVTFRAVGPFTGLTRAADAEPTGGRRVEATERVPAVVVPRGLSGPVRVWEWSGSSGRVSVVDPLRTD</sequence>
<dbReference type="OrthoDB" id="4238817at2"/>
<keyword evidence="2" id="KW-1185">Reference proteome</keyword>
<organism evidence="1 2">
    <name type="scientific">Streptomyces curacoi</name>
    <dbReference type="NCBI Taxonomy" id="146536"/>
    <lineage>
        <taxon>Bacteria</taxon>
        <taxon>Bacillati</taxon>
        <taxon>Actinomycetota</taxon>
        <taxon>Actinomycetes</taxon>
        <taxon>Kitasatosporales</taxon>
        <taxon>Streptomycetaceae</taxon>
        <taxon>Streptomyces</taxon>
    </lineage>
</organism>
<dbReference type="EMBL" id="LMWJ01000025">
    <property type="protein sequence ID" value="KUM69888.1"/>
    <property type="molecule type" value="Genomic_DNA"/>
</dbReference>